<dbReference type="KEGG" id="hfl:PUV54_03130"/>
<keyword evidence="1" id="KW-1133">Transmembrane helix</keyword>
<dbReference type="Proteomes" id="UP001214043">
    <property type="component" value="Chromosome"/>
</dbReference>
<proteinExistence type="predicted"/>
<protein>
    <submittedName>
        <fullName evidence="2">Uncharacterized protein</fullName>
    </submittedName>
</protein>
<sequence length="278" mass="30493">MLLRRVIEHVKTQNWTAVALDFVIVVVGVFIGIQVSNWNDARGERQRETQILGDIATDIAADIEGYDIAIDGALVRIATMNYIFENTPSAALSALMPDTEQVELHLSWSSDMEESVRLGSQNNEFNFEEYAAAAKESLWSSAVIVGNVERSATASDALVNSGELGILRNKEIVRQLQEYRLITAAIENSQDVTFRPARDAAIEVGQKFGLAAFGAVDEEKFLQLVSAEPELAATLQSQLGWATGHYLMLVAADQSAHRLLQNIRTELGEMPGQTDGVK</sequence>
<feature type="transmembrane region" description="Helical" evidence="1">
    <location>
        <begin position="12"/>
        <end position="33"/>
    </location>
</feature>
<evidence type="ECO:0000313" key="2">
    <source>
        <dbReference type="EMBL" id="WDI32184.1"/>
    </source>
</evidence>
<accession>A0AAE9ZCC5</accession>
<keyword evidence="1" id="KW-0472">Membrane</keyword>
<keyword evidence="1" id="KW-0812">Transmembrane</keyword>
<evidence type="ECO:0000313" key="3">
    <source>
        <dbReference type="Proteomes" id="UP001214043"/>
    </source>
</evidence>
<organism evidence="2 3">
    <name type="scientific">Hyphococcus flavus</name>
    <dbReference type="NCBI Taxonomy" id="1866326"/>
    <lineage>
        <taxon>Bacteria</taxon>
        <taxon>Pseudomonadati</taxon>
        <taxon>Pseudomonadota</taxon>
        <taxon>Alphaproteobacteria</taxon>
        <taxon>Parvularculales</taxon>
        <taxon>Parvularculaceae</taxon>
        <taxon>Hyphococcus</taxon>
    </lineage>
</organism>
<keyword evidence="3" id="KW-1185">Reference proteome</keyword>
<dbReference type="RefSeq" id="WP_274494085.1">
    <property type="nucleotide sequence ID" value="NZ_CP118166.1"/>
</dbReference>
<name>A0AAE9ZCC5_9PROT</name>
<evidence type="ECO:0000256" key="1">
    <source>
        <dbReference type="SAM" id="Phobius"/>
    </source>
</evidence>
<gene>
    <name evidence="2" type="ORF">PUV54_03130</name>
</gene>
<dbReference type="AlphaFoldDB" id="A0AAE9ZCC5"/>
<dbReference type="EMBL" id="CP118166">
    <property type="protein sequence ID" value="WDI32184.1"/>
    <property type="molecule type" value="Genomic_DNA"/>
</dbReference>
<reference evidence="2" key="1">
    <citation type="submission" date="2023-02" db="EMBL/GenBank/DDBJ databases">
        <title>Genome sequence of Hyphococcus flavus.</title>
        <authorList>
            <person name="Rong J.-C."/>
            <person name="Zhao Q."/>
            <person name="Yi M."/>
            <person name="Wu J.-Y."/>
        </authorList>
    </citation>
    <scope>NUCLEOTIDE SEQUENCE</scope>
    <source>
        <strain evidence="2">MCCC 1K03223</strain>
    </source>
</reference>